<dbReference type="Pfam" id="PF02655">
    <property type="entry name" value="ATP-grasp_3"/>
    <property type="match status" value="1"/>
</dbReference>
<gene>
    <name evidence="3" type="ORF">ACEZDB_14595</name>
</gene>
<evidence type="ECO:0000259" key="2">
    <source>
        <dbReference type="PROSITE" id="PS50975"/>
    </source>
</evidence>
<keyword evidence="1" id="KW-0547">Nucleotide-binding</keyword>
<dbReference type="InterPro" id="IPR011761">
    <property type="entry name" value="ATP-grasp"/>
</dbReference>
<dbReference type="SUPFAM" id="SSF56059">
    <property type="entry name" value="Glutathione synthetase ATP-binding domain-like"/>
    <property type="match status" value="1"/>
</dbReference>
<evidence type="ECO:0000313" key="4">
    <source>
        <dbReference type="Proteomes" id="UP001592530"/>
    </source>
</evidence>
<protein>
    <submittedName>
        <fullName evidence="3">Acetyl-CoA carboxylase biotin carboxylase subunit family protein</fullName>
    </submittedName>
</protein>
<dbReference type="Gene3D" id="3.30.470.20">
    <property type="entry name" value="ATP-grasp fold, B domain"/>
    <property type="match status" value="1"/>
</dbReference>
<dbReference type="EMBL" id="JBHEZY010000005">
    <property type="protein sequence ID" value="MFC1431874.1"/>
    <property type="molecule type" value="Genomic_DNA"/>
</dbReference>
<reference evidence="3 4" key="1">
    <citation type="submission" date="2024-09" db="EMBL/GenBank/DDBJ databases">
        <authorList>
            <person name="Lee S.D."/>
        </authorList>
    </citation>
    <scope>NUCLEOTIDE SEQUENCE [LARGE SCALE GENOMIC DNA]</scope>
    <source>
        <strain evidence="3 4">N1-3</strain>
    </source>
</reference>
<dbReference type="RefSeq" id="WP_380553077.1">
    <property type="nucleotide sequence ID" value="NZ_JBHEZY010000005.1"/>
</dbReference>
<proteinExistence type="predicted"/>
<keyword evidence="1" id="KW-0067">ATP-binding</keyword>
<feature type="domain" description="ATP-grasp" evidence="2">
    <location>
        <begin position="120"/>
        <end position="321"/>
    </location>
</feature>
<sequence>MRRIAFLRSIEVQQTDPYLNRLRLLARDRGLTFKLLFTDGECGPEDFPGEAEKLAADVSPAEIVERLRHWGADGVVSLSIPDENSVRDAVVRESLAEYGIPMVMHGLDATTVLANKWETKQAVRRHGLATPEGLYLDGDLLNQRNVKVPAYHDHVRRQAHRLGFPLLSKPLWDCLGTGIRFLPDDRALDAYLDAPYDGNTVLEKCLPGELCSVEIVGTAGDYAAQPLIWKGPTGGAPSFAFSQVRYAAPRPLQDEQFRPVLDRLLDLCAGLELHGAVEVEMIHDGESYQVIEINPRVSGSTTLSIAASGDNTYAGLVELLLGEWAGTARSFGARRRLAYQVPTRPLDPELLAELGRRLDLVRASSFHIDGHTYANMVLTCAFDGAAALADELGALTGQYRLLTPAVLAETRQLLAPASAALAAVSG</sequence>
<evidence type="ECO:0000256" key="1">
    <source>
        <dbReference type="PROSITE-ProRule" id="PRU00409"/>
    </source>
</evidence>
<dbReference type="PROSITE" id="PS00867">
    <property type="entry name" value="CPSASE_2"/>
    <property type="match status" value="1"/>
</dbReference>
<name>A0ABV6X0Y4_9ACTN</name>
<organism evidence="3 4">
    <name type="scientific">Streptacidiphilus alkalitolerans</name>
    <dbReference type="NCBI Taxonomy" id="3342712"/>
    <lineage>
        <taxon>Bacteria</taxon>
        <taxon>Bacillati</taxon>
        <taxon>Actinomycetota</taxon>
        <taxon>Actinomycetes</taxon>
        <taxon>Kitasatosporales</taxon>
        <taxon>Streptomycetaceae</taxon>
        <taxon>Streptacidiphilus</taxon>
    </lineage>
</organism>
<evidence type="ECO:0000313" key="3">
    <source>
        <dbReference type="EMBL" id="MFC1431874.1"/>
    </source>
</evidence>
<dbReference type="InterPro" id="IPR003806">
    <property type="entry name" value="ATP-grasp_PylC-type"/>
</dbReference>
<dbReference type="PROSITE" id="PS50975">
    <property type="entry name" value="ATP_GRASP"/>
    <property type="match status" value="1"/>
</dbReference>
<dbReference type="Proteomes" id="UP001592530">
    <property type="component" value="Unassembled WGS sequence"/>
</dbReference>
<comment type="caution">
    <text evidence="3">The sequence shown here is derived from an EMBL/GenBank/DDBJ whole genome shotgun (WGS) entry which is preliminary data.</text>
</comment>
<accession>A0ABV6X0Y4</accession>
<dbReference type="InterPro" id="IPR005479">
    <property type="entry name" value="CPAse_ATP-bd"/>
</dbReference>